<organism evidence="1">
    <name type="scientific">Anguilla anguilla</name>
    <name type="common">European freshwater eel</name>
    <name type="synonym">Muraena anguilla</name>
    <dbReference type="NCBI Taxonomy" id="7936"/>
    <lineage>
        <taxon>Eukaryota</taxon>
        <taxon>Metazoa</taxon>
        <taxon>Chordata</taxon>
        <taxon>Craniata</taxon>
        <taxon>Vertebrata</taxon>
        <taxon>Euteleostomi</taxon>
        <taxon>Actinopterygii</taxon>
        <taxon>Neopterygii</taxon>
        <taxon>Teleostei</taxon>
        <taxon>Anguilliformes</taxon>
        <taxon>Anguillidae</taxon>
        <taxon>Anguilla</taxon>
    </lineage>
</organism>
<protein>
    <submittedName>
        <fullName evidence="1">Uncharacterized protein</fullName>
    </submittedName>
</protein>
<dbReference type="AlphaFoldDB" id="A0A0E9SZ73"/>
<accession>A0A0E9SZ73</accession>
<proteinExistence type="predicted"/>
<reference evidence="1" key="2">
    <citation type="journal article" date="2015" name="Fish Shellfish Immunol.">
        <title>Early steps in the European eel (Anguilla anguilla)-Vibrio vulnificus interaction in the gills: Role of the RtxA13 toxin.</title>
        <authorList>
            <person name="Callol A."/>
            <person name="Pajuelo D."/>
            <person name="Ebbesson L."/>
            <person name="Teles M."/>
            <person name="MacKenzie S."/>
            <person name="Amaro C."/>
        </authorList>
    </citation>
    <scope>NUCLEOTIDE SEQUENCE</scope>
</reference>
<dbReference type="EMBL" id="GBXM01076059">
    <property type="protein sequence ID" value="JAH32518.1"/>
    <property type="molecule type" value="Transcribed_RNA"/>
</dbReference>
<reference evidence="1" key="1">
    <citation type="submission" date="2014-11" db="EMBL/GenBank/DDBJ databases">
        <authorList>
            <person name="Amaro Gonzalez C."/>
        </authorList>
    </citation>
    <scope>NUCLEOTIDE SEQUENCE</scope>
</reference>
<dbReference type="EMBL" id="GBXM01062789">
    <property type="protein sequence ID" value="JAH45788.1"/>
    <property type="molecule type" value="Transcribed_RNA"/>
</dbReference>
<name>A0A0E9SZ73_ANGAN</name>
<sequence>MLAVCLCLTHTRADVQCNSTHSCVILLK</sequence>
<evidence type="ECO:0000313" key="1">
    <source>
        <dbReference type="EMBL" id="JAH45788.1"/>
    </source>
</evidence>